<protein>
    <submittedName>
        <fullName evidence="1">Uncharacterized protein</fullName>
    </submittedName>
</protein>
<dbReference type="AlphaFoldDB" id="A0A8C7X5R8"/>
<dbReference type="Proteomes" id="UP000694383">
    <property type="component" value="Unplaced"/>
</dbReference>
<evidence type="ECO:0000313" key="2">
    <source>
        <dbReference type="Proteomes" id="UP000694383"/>
    </source>
</evidence>
<organism evidence="1 2">
    <name type="scientific">Oryzias sinensis</name>
    <name type="common">Chinese medaka</name>
    <dbReference type="NCBI Taxonomy" id="183150"/>
    <lineage>
        <taxon>Eukaryota</taxon>
        <taxon>Metazoa</taxon>
        <taxon>Chordata</taxon>
        <taxon>Craniata</taxon>
        <taxon>Vertebrata</taxon>
        <taxon>Euteleostomi</taxon>
        <taxon>Actinopterygii</taxon>
        <taxon>Neopterygii</taxon>
        <taxon>Teleostei</taxon>
        <taxon>Neoteleostei</taxon>
        <taxon>Acanthomorphata</taxon>
        <taxon>Ovalentaria</taxon>
        <taxon>Atherinomorphae</taxon>
        <taxon>Beloniformes</taxon>
        <taxon>Adrianichthyidae</taxon>
        <taxon>Oryziinae</taxon>
        <taxon>Oryzias</taxon>
    </lineage>
</organism>
<keyword evidence="2" id="KW-1185">Reference proteome</keyword>
<evidence type="ECO:0000313" key="1">
    <source>
        <dbReference type="Ensembl" id="ENSOSIP00000008440.1"/>
    </source>
</evidence>
<accession>A0A8C7X5R8</accession>
<dbReference type="Ensembl" id="ENSOSIT00000008998.1">
    <property type="protein sequence ID" value="ENSOSIP00000008440.1"/>
    <property type="gene ID" value="ENSOSIG00000005431.1"/>
</dbReference>
<reference evidence="1" key="1">
    <citation type="submission" date="2025-08" db="UniProtKB">
        <authorList>
            <consortium name="Ensembl"/>
        </authorList>
    </citation>
    <scope>IDENTIFICATION</scope>
</reference>
<reference evidence="1" key="2">
    <citation type="submission" date="2025-09" db="UniProtKB">
        <authorList>
            <consortium name="Ensembl"/>
        </authorList>
    </citation>
    <scope>IDENTIFICATION</scope>
</reference>
<name>A0A8C7X5R8_9TELE</name>
<proteinExistence type="predicted"/>
<sequence>MFSVLLTCSCCVFLMMEDIHKEKLKIILLWIRGRRKNYPMHKKARLEFSGAHAEKDEDYWDSILWSDESPNYLCHA</sequence>